<dbReference type="AlphaFoldDB" id="A0A7W3QRN9"/>
<feature type="chain" id="PRO_5030639997" evidence="2">
    <location>
        <begin position="28"/>
        <end position="221"/>
    </location>
</feature>
<proteinExistence type="predicted"/>
<dbReference type="EC" id="3.1.1.74" evidence="3"/>
<organism evidence="3 4">
    <name type="scientific">Actinomadura namibiensis</name>
    <dbReference type="NCBI Taxonomy" id="182080"/>
    <lineage>
        <taxon>Bacteria</taxon>
        <taxon>Bacillati</taxon>
        <taxon>Actinomycetota</taxon>
        <taxon>Actinomycetes</taxon>
        <taxon>Streptosporangiales</taxon>
        <taxon>Thermomonosporaceae</taxon>
        <taxon>Actinomadura</taxon>
    </lineage>
</organism>
<evidence type="ECO:0000256" key="2">
    <source>
        <dbReference type="SAM" id="SignalP"/>
    </source>
</evidence>
<evidence type="ECO:0000313" key="4">
    <source>
        <dbReference type="Proteomes" id="UP000572680"/>
    </source>
</evidence>
<dbReference type="RefSeq" id="WP_182848688.1">
    <property type="nucleotide sequence ID" value="NZ_BAAALP010000054.1"/>
</dbReference>
<dbReference type="GO" id="GO:0050525">
    <property type="term" value="F:cutinase activity"/>
    <property type="evidence" value="ECO:0007669"/>
    <property type="project" value="UniProtKB-EC"/>
</dbReference>
<gene>
    <name evidence="3" type="ORF">HNR61_008492</name>
</gene>
<protein>
    <submittedName>
        <fullName evidence="3">Cutinase</fullName>
        <ecNumber evidence="3">3.1.1.74</ecNumber>
    </submittedName>
</protein>
<dbReference type="SMART" id="SM01110">
    <property type="entry name" value="Cutinase"/>
    <property type="match status" value="1"/>
</dbReference>
<dbReference type="InterPro" id="IPR029058">
    <property type="entry name" value="AB_hydrolase_fold"/>
</dbReference>
<dbReference type="Gene3D" id="3.40.50.1820">
    <property type="entry name" value="alpha/beta hydrolase"/>
    <property type="match status" value="1"/>
</dbReference>
<comment type="caution">
    <text evidence="3">The sequence shown here is derived from an EMBL/GenBank/DDBJ whole genome shotgun (WGS) entry which is preliminary data.</text>
</comment>
<dbReference type="InterPro" id="IPR000675">
    <property type="entry name" value="Cutinase/axe"/>
</dbReference>
<keyword evidence="4" id="KW-1185">Reference proteome</keyword>
<evidence type="ECO:0000256" key="1">
    <source>
        <dbReference type="ARBA" id="ARBA00022801"/>
    </source>
</evidence>
<feature type="signal peptide" evidence="2">
    <location>
        <begin position="1"/>
        <end position="27"/>
    </location>
</feature>
<dbReference type="Pfam" id="PF01083">
    <property type="entry name" value="Cutinase"/>
    <property type="match status" value="1"/>
</dbReference>
<reference evidence="3 4" key="1">
    <citation type="submission" date="2020-08" db="EMBL/GenBank/DDBJ databases">
        <title>Genomic Encyclopedia of Type Strains, Phase IV (KMG-IV): sequencing the most valuable type-strain genomes for metagenomic binning, comparative biology and taxonomic classification.</title>
        <authorList>
            <person name="Goeker M."/>
        </authorList>
    </citation>
    <scope>NUCLEOTIDE SEQUENCE [LARGE SCALE GENOMIC DNA]</scope>
    <source>
        <strain evidence="3 4">DSM 44197</strain>
    </source>
</reference>
<sequence>MRRLSALSTSLLALTGLTVPMAPAAQAASCGGTYTIAVGGTWDNDSRIWTGNVTQRVGYNATPAPASPPTGYHVREGTNELNRLIRNQRNACPGQHIKALGYSLGAAVVHTWVTENWPTIDNVNAVLVADPKRPAGPGNAGAAAHPLVAPFVGFPLAHADDFYGDIPTVSICTNDLICDINASSGLPGYLWGGNHGAYSFNVDDYSNDGNGTWYNGRFFPR</sequence>
<accession>A0A7W3QRN9</accession>
<dbReference type="SUPFAM" id="SSF53474">
    <property type="entry name" value="alpha/beta-Hydrolases"/>
    <property type="match status" value="1"/>
</dbReference>
<keyword evidence="2" id="KW-0732">Signal</keyword>
<dbReference type="Proteomes" id="UP000572680">
    <property type="component" value="Unassembled WGS sequence"/>
</dbReference>
<keyword evidence="1 3" id="KW-0378">Hydrolase</keyword>
<name>A0A7W3QRN9_ACTNM</name>
<dbReference type="EMBL" id="JACJIA010000018">
    <property type="protein sequence ID" value="MBA8956802.1"/>
    <property type="molecule type" value="Genomic_DNA"/>
</dbReference>
<evidence type="ECO:0000313" key="3">
    <source>
        <dbReference type="EMBL" id="MBA8956802.1"/>
    </source>
</evidence>